<reference evidence="2 3" key="1">
    <citation type="submission" date="2017-05" db="EMBL/GenBank/DDBJ databases">
        <title>Isolation of Rhodococcus sp. S2-17 biodegrading of BP-3.</title>
        <authorList>
            <person name="Lee Y."/>
            <person name="Kim K.H."/>
            <person name="Chun B.H."/>
            <person name="Jung H.S."/>
            <person name="Jeon C.O."/>
        </authorList>
    </citation>
    <scope>NUCLEOTIDE SEQUENCE [LARGE SCALE GENOMIC DNA]</scope>
    <source>
        <strain evidence="2 3">S2-17</strain>
    </source>
</reference>
<evidence type="ECO:0000313" key="2">
    <source>
        <dbReference type="EMBL" id="AWK75388.1"/>
    </source>
</evidence>
<feature type="transmembrane region" description="Helical" evidence="1">
    <location>
        <begin position="200"/>
        <end position="221"/>
    </location>
</feature>
<sequence>MDLFTAQREFAAYGPSYWVVIAVFATVAVLLVWLGRRQSEAQARRLGRALAVLTAVIYGAALIYSLFPPSIGGSVPLRLTDLATVAAAYALWSQAHWAFALTYYWGLVLSTQALISPVLASPDFPHHEFLAFWGIHLLVVWAAIYLTWGRQMRPRWRSYRIAVLVTALWAAATVTFNTIAGTNYGFLNRKPTTATLLDVLGPWPLYLLTATTLILIVWAMMTWPWERTRHHPEGGQRV</sequence>
<dbReference type="InterPro" id="IPR011737">
    <property type="entry name" value="CHP02206_TP0381"/>
</dbReference>
<feature type="transmembrane region" description="Helical" evidence="1">
    <location>
        <begin position="161"/>
        <end position="180"/>
    </location>
</feature>
<dbReference type="NCBIfam" id="TIGR02206">
    <property type="entry name" value="intg_mem_TP0381"/>
    <property type="match status" value="1"/>
</dbReference>
<feature type="transmembrane region" description="Helical" evidence="1">
    <location>
        <begin position="46"/>
        <end position="67"/>
    </location>
</feature>
<dbReference type="Pfam" id="PF14808">
    <property type="entry name" value="TMEM164"/>
    <property type="match status" value="1"/>
</dbReference>
<dbReference type="EMBL" id="CP021354">
    <property type="protein sequence ID" value="AWK75388.1"/>
    <property type="molecule type" value="Genomic_DNA"/>
</dbReference>
<keyword evidence="1" id="KW-1133">Transmembrane helix</keyword>
<dbReference type="KEGG" id="roz:CBI38_06720"/>
<evidence type="ECO:0000313" key="3">
    <source>
        <dbReference type="Proteomes" id="UP000245711"/>
    </source>
</evidence>
<feature type="transmembrane region" description="Helical" evidence="1">
    <location>
        <begin position="131"/>
        <end position="149"/>
    </location>
</feature>
<dbReference type="Proteomes" id="UP000245711">
    <property type="component" value="Chromosome"/>
</dbReference>
<protein>
    <recommendedName>
        <fullName evidence="4">TIGR02206 family membrane protein</fullName>
    </recommendedName>
</protein>
<name>A0A2S2C3P8_9NOCA</name>
<accession>A0A2S2C3P8</accession>
<keyword evidence="3" id="KW-1185">Reference proteome</keyword>
<proteinExistence type="predicted"/>
<keyword evidence="1" id="KW-0472">Membrane</keyword>
<keyword evidence="1" id="KW-0812">Transmembrane</keyword>
<gene>
    <name evidence="2" type="ORF">CBI38_06720</name>
</gene>
<evidence type="ECO:0008006" key="4">
    <source>
        <dbReference type="Google" id="ProtNLM"/>
    </source>
</evidence>
<organism evidence="2 3">
    <name type="scientific">Rhodococcus oxybenzonivorans</name>
    <dbReference type="NCBI Taxonomy" id="1990687"/>
    <lineage>
        <taxon>Bacteria</taxon>
        <taxon>Bacillati</taxon>
        <taxon>Actinomycetota</taxon>
        <taxon>Actinomycetes</taxon>
        <taxon>Mycobacteriales</taxon>
        <taxon>Nocardiaceae</taxon>
        <taxon>Rhodococcus</taxon>
    </lineage>
</organism>
<evidence type="ECO:0000256" key="1">
    <source>
        <dbReference type="SAM" id="Phobius"/>
    </source>
</evidence>
<feature type="transmembrane region" description="Helical" evidence="1">
    <location>
        <begin position="16"/>
        <end position="34"/>
    </location>
</feature>
<dbReference type="AlphaFoldDB" id="A0A2S2C3P8"/>